<reference evidence="4 5" key="1">
    <citation type="submission" date="2020-01" db="EMBL/GenBank/DDBJ databases">
        <authorList>
            <consortium name="DOE Joint Genome Institute"/>
            <person name="Haridas S."/>
            <person name="Albert R."/>
            <person name="Binder M."/>
            <person name="Bloem J."/>
            <person name="Labutti K."/>
            <person name="Salamov A."/>
            <person name="Andreopoulos B."/>
            <person name="Baker S.E."/>
            <person name="Barry K."/>
            <person name="Bills G."/>
            <person name="Bluhm B.H."/>
            <person name="Cannon C."/>
            <person name="Castanera R."/>
            <person name="Culley D.E."/>
            <person name="Daum C."/>
            <person name="Ezra D."/>
            <person name="Gonzalez J.B."/>
            <person name="Henrissat B."/>
            <person name="Kuo A."/>
            <person name="Liang C."/>
            <person name="Lipzen A."/>
            <person name="Lutzoni F."/>
            <person name="Magnuson J."/>
            <person name="Mondo S."/>
            <person name="Nolan M."/>
            <person name="Ohm R."/>
            <person name="Pangilinan J."/>
            <person name="Park H.-J.H."/>
            <person name="Ramirez L."/>
            <person name="Alfaro M."/>
            <person name="Sun H."/>
            <person name="Tritt A."/>
            <person name="Yoshinaga Y."/>
            <person name="Zwiers L.-H.L."/>
            <person name="Turgeon B.G."/>
            <person name="Goodwin S.B."/>
            <person name="Spatafora J.W."/>
            <person name="Crous P.W."/>
            <person name="Grigoriev I.V."/>
        </authorList>
    </citation>
    <scope>NUCLEOTIDE SEQUENCE [LARGE SCALE GENOMIC DNA]</scope>
    <source>
        <strain evidence="4 5">CBS 611.86</strain>
    </source>
</reference>
<dbReference type="OrthoDB" id="4772757at2759"/>
<dbReference type="Gene3D" id="1.25.40.20">
    <property type="entry name" value="Ankyrin repeat-containing domain"/>
    <property type="match status" value="1"/>
</dbReference>
<evidence type="ECO:0000313" key="4">
    <source>
        <dbReference type="EMBL" id="KAF2867228.1"/>
    </source>
</evidence>
<evidence type="ECO:0000313" key="5">
    <source>
        <dbReference type="Proteomes" id="UP000481861"/>
    </source>
</evidence>
<feature type="repeat" description="ANK" evidence="3">
    <location>
        <begin position="332"/>
        <end position="364"/>
    </location>
</feature>
<comment type="caution">
    <text evidence="4">The sequence shown here is derived from an EMBL/GenBank/DDBJ whole genome shotgun (WGS) entry which is preliminary data.</text>
</comment>
<organism evidence="4 5">
    <name type="scientific">Massariosphaeria phaeospora</name>
    <dbReference type="NCBI Taxonomy" id="100035"/>
    <lineage>
        <taxon>Eukaryota</taxon>
        <taxon>Fungi</taxon>
        <taxon>Dikarya</taxon>
        <taxon>Ascomycota</taxon>
        <taxon>Pezizomycotina</taxon>
        <taxon>Dothideomycetes</taxon>
        <taxon>Pleosporomycetidae</taxon>
        <taxon>Pleosporales</taxon>
        <taxon>Pleosporales incertae sedis</taxon>
        <taxon>Massariosphaeria</taxon>
    </lineage>
</organism>
<dbReference type="Proteomes" id="UP000481861">
    <property type="component" value="Unassembled WGS sequence"/>
</dbReference>
<accession>A0A7C8I0C9</accession>
<dbReference type="Pfam" id="PF12796">
    <property type="entry name" value="Ank_2"/>
    <property type="match status" value="1"/>
</dbReference>
<dbReference type="SUPFAM" id="SSF48403">
    <property type="entry name" value="Ankyrin repeat"/>
    <property type="match status" value="1"/>
</dbReference>
<keyword evidence="1" id="KW-0677">Repeat</keyword>
<evidence type="ECO:0000256" key="3">
    <source>
        <dbReference type="PROSITE-ProRule" id="PRU00023"/>
    </source>
</evidence>
<dbReference type="Pfam" id="PF00023">
    <property type="entry name" value="Ank"/>
    <property type="match status" value="1"/>
</dbReference>
<dbReference type="InterPro" id="IPR036770">
    <property type="entry name" value="Ankyrin_rpt-contain_sf"/>
</dbReference>
<sequence>MELLGLPTEIFQDILHQAIVARGIKRGVRLRLVNNVMQALYTFRLLDSVHSLYDKRRPPRLSKAVLISYIGHRVMHEPANGNPLLNCLRRLAEDIHDRQNVDDRELSTVETCLDKLCSPWAVSWTFSPLKLFEKILKRESKVNEDEYRNHLFAAGLCTNNLSIVQQYMLDKDNLRDDNLLFGRYNTLAARYSGKEVLEYLLTTGVPTVNRTLRIGLFLDASEAGRADIVRFLYNFKREEVPWDFNRLKPNGYYSSEANILYMALNTPSLEVATFLGELRRRCPIRDEGKIDGMTVQLRVYRSIEAGHLDTLTYLINLGAHAQGVTHHGPNARGNDPIRIASKLGHTAIVEFLLAHGADAQAAITIAVEYGHTELVQKLLQMGLTPIDTLSNAAAGGYLDIVRLLLDAGADANESIGPMEHTAIFNLLIERGADLHSKGTTEECIERAWKDGLESMLVLLKEHGVDVKDTGST</sequence>
<dbReference type="InterPro" id="IPR002110">
    <property type="entry name" value="Ankyrin_rpt"/>
</dbReference>
<evidence type="ECO:0000256" key="2">
    <source>
        <dbReference type="ARBA" id="ARBA00023043"/>
    </source>
</evidence>
<keyword evidence="5" id="KW-1185">Reference proteome</keyword>
<dbReference type="PANTHER" id="PTHR24123">
    <property type="entry name" value="ANKYRIN REPEAT-CONTAINING"/>
    <property type="match status" value="1"/>
</dbReference>
<dbReference type="PANTHER" id="PTHR24123:SF33">
    <property type="entry name" value="PROTEIN HOS4"/>
    <property type="match status" value="1"/>
</dbReference>
<gene>
    <name evidence="4" type="ORF">BDV95DRAFT_598342</name>
</gene>
<keyword evidence="2 3" id="KW-0040">ANK repeat</keyword>
<name>A0A7C8I0C9_9PLEO</name>
<dbReference type="EMBL" id="JAADJZ010000024">
    <property type="protein sequence ID" value="KAF2867228.1"/>
    <property type="molecule type" value="Genomic_DNA"/>
</dbReference>
<evidence type="ECO:0000256" key="1">
    <source>
        <dbReference type="ARBA" id="ARBA00022737"/>
    </source>
</evidence>
<dbReference type="InterPro" id="IPR051165">
    <property type="entry name" value="Multifunctional_ANK_Repeat"/>
</dbReference>
<dbReference type="AlphaFoldDB" id="A0A7C8I0C9"/>
<dbReference type="PROSITE" id="PS50088">
    <property type="entry name" value="ANK_REPEAT"/>
    <property type="match status" value="1"/>
</dbReference>
<dbReference type="SMART" id="SM00248">
    <property type="entry name" value="ANK"/>
    <property type="match status" value="3"/>
</dbReference>
<dbReference type="PROSITE" id="PS50297">
    <property type="entry name" value="ANK_REP_REGION"/>
    <property type="match status" value="1"/>
</dbReference>
<protein>
    <submittedName>
        <fullName evidence="4">Ankyrin repeat-containing domain protein</fullName>
    </submittedName>
</protein>
<proteinExistence type="predicted"/>